<sequence length="127" mass="14710">MVRLLQQIVDYFKKVVIKNKLIIFALVLTSLFYLNRGFLIEHKFLFDFTDKQGTVHNDLQKALNLAASLVILAVILGAYLKVIFKNPRLWLKAFRVAVIVNFIIFVIIVVLILLAQYFEIIPKPSYV</sequence>
<keyword evidence="1" id="KW-0812">Transmembrane</keyword>
<evidence type="ECO:0000256" key="1">
    <source>
        <dbReference type="SAM" id="Phobius"/>
    </source>
</evidence>
<reference evidence="2 3" key="1">
    <citation type="journal article" date="2016" name="Nat. Commun.">
        <title>Thousands of microbial genomes shed light on interconnected biogeochemical processes in an aquifer system.</title>
        <authorList>
            <person name="Anantharaman K."/>
            <person name="Brown C.T."/>
            <person name="Hug L.A."/>
            <person name="Sharon I."/>
            <person name="Castelle C.J."/>
            <person name="Probst A.J."/>
            <person name="Thomas B.C."/>
            <person name="Singh A."/>
            <person name="Wilkins M.J."/>
            <person name="Karaoz U."/>
            <person name="Brodie E.L."/>
            <person name="Williams K.H."/>
            <person name="Hubbard S.S."/>
            <person name="Banfield J.F."/>
        </authorList>
    </citation>
    <scope>NUCLEOTIDE SEQUENCE [LARGE SCALE GENOMIC DNA]</scope>
</reference>
<dbReference type="Proteomes" id="UP000178869">
    <property type="component" value="Unassembled WGS sequence"/>
</dbReference>
<feature type="transmembrane region" description="Helical" evidence="1">
    <location>
        <begin position="65"/>
        <end position="84"/>
    </location>
</feature>
<organism evidence="2 3">
    <name type="scientific">Candidatus Terrybacteria bacterium RIFCSPHIGHO2_01_FULL_43_35</name>
    <dbReference type="NCBI Taxonomy" id="1802361"/>
    <lineage>
        <taxon>Bacteria</taxon>
        <taxon>Candidatus Terryibacteriota</taxon>
    </lineage>
</organism>
<dbReference type="EMBL" id="MHSR01000013">
    <property type="protein sequence ID" value="OHA46604.1"/>
    <property type="molecule type" value="Genomic_DNA"/>
</dbReference>
<accession>A0A1G2PE43</accession>
<keyword evidence="1" id="KW-0472">Membrane</keyword>
<feature type="transmembrane region" description="Helical" evidence="1">
    <location>
        <begin position="96"/>
        <end position="118"/>
    </location>
</feature>
<evidence type="ECO:0000313" key="2">
    <source>
        <dbReference type="EMBL" id="OHA46604.1"/>
    </source>
</evidence>
<proteinExistence type="predicted"/>
<comment type="caution">
    <text evidence="2">The sequence shown here is derived from an EMBL/GenBank/DDBJ whole genome shotgun (WGS) entry which is preliminary data.</text>
</comment>
<evidence type="ECO:0000313" key="3">
    <source>
        <dbReference type="Proteomes" id="UP000178869"/>
    </source>
</evidence>
<name>A0A1G2PE43_9BACT</name>
<protein>
    <submittedName>
        <fullName evidence="2">Uncharacterized protein</fullName>
    </submittedName>
</protein>
<keyword evidence="1" id="KW-1133">Transmembrane helix</keyword>
<dbReference type="AlphaFoldDB" id="A0A1G2PE43"/>
<feature type="transmembrane region" description="Helical" evidence="1">
    <location>
        <begin position="21"/>
        <end position="40"/>
    </location>
</feature>
<gene>
    <name evidence="2" type="ORF">A2828_01715</name>
</gene>